<dbReference type="RefSeq" id="WP_116035545.1">
    <property type="nucleotide sequence ID" value="NZ_JBHLVV010000086.1"/>
</dbReference>
<dbReference type="AlphaFoldDB" id="A0A3D9CVU0"/>
<dbReference type="EMBL" id="QNUG01000023">
    <property type="protein sequence ID" value="REC69895.1"/>
    <property type="molecule type" value="Genomic_DNA"/>
</dbReference>
<protein>
    <recommendedName>
        <fullName evidence="3">Restriction endonuclease</fullName>
    </recommendedName>
</protein>
<evidence type="ECO:0000313" key="2">
    <source>
        <dbReference type="Proteomes" id="UP000256326"/>
    </source>
</evidence>
<keyword evidence="2" id="KW-1185">Reference proteome</keyword>
<dbReference type="OrthoDB" id="7462971at2"/>
<reference evidence="1 2" key="1">
    <citation type="journal article" date="2006" name="Int. J. Syst. Evol. Microbiol.">
        <title>Chryseobacterium hispanicum sp. nov., isolated from the drinking water distribution system of Sevilla, Spain.</title>
        <authorList>
            <person name="Gallego V."/>
            <person name="Garcia M.T."/>
            <person name="Ventosa A."/>
        </authorList>
    </citation>
    <scope>NUCLEOTIDE SEQUENCE [LARGE SCALE GENOMIC DNA]</scope>
    <source>
        <strain evidence="1 2">KCTC 22104</strain>
    </source>
</reference>
<dbReference type="Proteomes" id="UP000256326">
    <property type="component" value="Unassembled WGS sequence"/>
</dbReference>
<organism evidence="1 2">
    <name type="scientific">Epilithonimonas hispanica</name>
    <dbReference type="NCBI Taxonomy" id="358687"/>
    <lineage>
        <taxon>Bacteria</taxon>
        <taxon>Pseudomonadati</taxon>
        <taxon>Bacteroidota</taxon>
        <taxon>Flavobacteriia</taxon>
        <taxon>Flavobacteriales</taxon>
        <taxon>Weeksellaceae</taxon>
        <taxon>Chryseobacterium group</taxon>
        <taxon>Epilithonimonas</taxon>
    </lineage>
</organism>
<gene>
    <name evidence="1" type="ORF">DRF58_11370</name>
</gene>
<proteinExistence type="predicted"/>
<name>A0A3D9CVU0_9FLAO</name>
<evidence type="ECO:0000313" key="1">
    <source>
        <dbReference type="EMBL" id="REC69895.1"/>
    </source>
</evidence>
<comment type="caution">
    <text evidence="1">The sequence shown here is derived from an EMBL/GenBank/DDBJ whole genome shotgun (WGS) entry which is preliminary data.</text>
</comment>
<sequence>MENVNRIPLSRFPTVECDDEDIIAAYEWFRSYLSQSDWLKKKNTIESYLSGCLQPVDISTNIASSPRVVIEDDKMGWYLYLAYTYIYEHHKYEYFQGARILPIFKRLGKNLELVKSIEGIDKKMRDLLRKRSSEADAILFEILTGLLWIINGWKATIIEEKQGETGKKPDFLMTKGNESWQVECKRQSKTADYTYNETQKRLSLINEVKDLLLKNNILLDIKFHVELKSLSDTYLKDLLIDIIPTMDNEITIVSNVEVDIKISRVDTVKINKNLEKYYVKNHSPQLLELIAGKAVDYSSFTCGTKSVQFFLGEGNVNNSYLAEIANVFGVQCYCDAEASINAKARDIKKQIYSAIKQFDNKTGSIIYIGIETFDGPEVEKARLEKILGTMENFNTLDNTLCWIYCHYFQSYTRSDKDWYFDETVNVVTSLINPILPIPKHFLIIPEDDIPIIEGSHWEREIP</sequence>
<evidence type="ECO:0008006" key="3">
    <source>
        <dbReference type="Google" id="ProtNLM"/>
    </source>
</evidence>
<accession>A0A3D9CVU0</accession>